<sequence length="325" mass="33954">MAEKSAQPFICFALHCLYSAPGHLGSPPKQFSLLLITGLKARKLTPRQCSEVVSVVDVLKLHSATPFCSSFLGIQPTTKTAVSVVKTTSTSTITTTVTSGTASTSVIFEPGNPPATTAPARVRRGPVEVNADAVPEIIQRNANPPIPTWLTSVASSAISSACDCLSIPTPKSTVTKVSSSTVVTVTTATITTTPAVVSKTYYPCAIPLPTSTPQLPYGLSNGVGESNTEGNSLYGIDTPQGASAEACCNTCYFEIPYCIQAYWYFYEGCVVDQATTVTGSGEGISTVCPQGTVEGLTYSNDTNPAVRSTGDFAGPCGQTYDNLPY</sequence>
<dbReference type="Proteomes" id="UP000578531">
    <property type="component" value="Unassembled WGS sequence"/>
</dbReference>
<dbReference type="AlphaFoldDB" id="A0A8H6FX65"/>
<dbReference type="RefSeq" id="XP_037165689.1">
    <property type="nucleotide sequence ID" value="XM_037307351.1"/>
</dbReference>
<gene>
    <name evidence="1" type="ORF">HO173_005434</name>
</gene>
<reference evidence="1 2" key="1">
    <citation type="journal article" date="2020" name="Genomics">
        <title>Complete, high-quality genomes from long-read metagenomic sequencing of two wolf lichen thalli reveals enigmatic genome architecture.</title>
        <authorList>
            <person name="McKenzie S.K."/>
            <person name="Walston R.F."/>
            <person name="Allen J.L."/>
        </authorList>
    </citation>
    <scope>NUCLEOTIDE SEQUENCE [LARGE SCALE GENOMIC DNA]</scope>
    <source>
        <strain evidence="1">WasteWater2</strain>
    </source>
</reference>
<proteinExistence type="predicted"/>
<dbReference type="EMBL" id="JACCJC010000019">
    <property type="protein sequence ID" value="KAF6236343.1"/>
    <property type="molecule type" value="Genomic_DNA"/>
</dbReference>
<name>A0A8H6FX65_9LECA</name>
<dbReference type="GeneID" id="59287097"/>
<protein>
    <submittedName>
        <fullName evidence="1">Uncharacterized protein</fullName>
    </submittedName>
</protein>
<evidence type="ECO:0000313" key="1">
    <source>
        <dbReference type="EMBL" id="KAF6236343.1"/>
    </source>
</evidence>
<accession>A0A8H6FX65</accession>
<organism evidence="1 2">
    <name type="scientific">Letharia columbiana</name>
    <dbReference type="NCBI Taxonomy" id="112416"/>
    <lineage>
        <taxon>Eukaryota</taxon>
        <taxon>Fungi</taxon>
        <taxon>Dikarya</taxon>
        <taxon>Ascomycota</taxon>
        <taxon>Pezizomycotina</taxon>
        <taxon>Lecanoromycetes</taxon>
        <taxon>OSLEUM clade</taxon>
        <taxon>Lecanoromycetidae</taxon>
        <taxon>Lecanorales</taxon>
        <taxon>Lecanorineae</taxon>
        <taxon>Parmeliaceae</taxon>
        <taxon>Letharia</taxon>
    </lineage>
</organism>
<keyword evidence="2" id="KW-1185">Reference proteome</keyword>
<comment type="caution">
    <text evidence="1">The sequence shown here is derived from an EMBL/GenBank/DDBJ whole genome shotgun (WGS) entry which is preliminary data.</text>
</comment>
<evidence type="ECO:0000313" key="2">
    <source>
        <dbReference type="Proteomes" id="UP000578531"/>
    </source>
</evidence>
<dbReference type="OrthoDB" id="5414426at2759"/>